<dbReference type="AlphaFoldDB" id="A0AAD6VNQ8"/>
<reference evidence="3" key="1">
    <citation type="submission" date="2023-03" db="EMBL/GenBank/DDBJ databases">
        <title>Massive genome expansion in bonnet fungi (Mycena s.s.) driven by repeated elements and novel gene families across ecological guilds.</title>
        <authorList>
            <consortium name="Lawrence Berkeley National Laboratory"/>
            <person name="Harder C.B."/>
            <person name="Miyauchi S."/>
            <person name="Viragh M."/>
            <person name="Kuo A."/>
            <person name="Thoen E."/>
            <person name="Andreopoulos B."/>
            <person name="Lu D."/>
            <person name="Skrede I."/>
            <person name="Drula E."/>
            <person name="Henrissat B."/>
            <person name="Morin E."/>
            <person name="Kohler A."/>
            <person name="Barry K."/>
            <person name="LaButti K."/>
            <person name="Morin E."/>
            <person name="Salamov A."/>
            <person name="Lipzen A."/>
            <person name="Mereny Z."/>
            <person name="Hegedus B."/>
            <person name="Baldrian P."/>
            <person name="Stursova M."/>
            <person name="Weitz H."/>
            <person name="Taylor A."/>
            <person name="Grigoriev I.V."/>
            <person name="Nagy L.G."/>
            <person name="Martin F."/>
            <person name="Kauserud H."/>
        </authorList>
    </citation>
    <scope>NUCLEOTIDE SEQUENCE</scope>
    <source>
        <strain evidence="3">9144</strain>
    </source>
</reference>
<accession>A0AAD6VNQ8</accession>
<feature type="transmembrane region" description="Helical" evidence="2">
    <location>
        <begin position="12"/>
        <end position="31"/>
    </location>
</feature>
<keyword evidence="2" id="KW-1133">Transmembrane helix</keyword>
<dbReference type="EMBL" id="JARJCW010000013">
    <property type="protein sequence ID" value="KAJ7217757.1"/>
    <property type="molecule type" value="Genomic_DNA"/>
</dbReference>
<feature type="transmembrane region" description="Helical" evidence="2">
    <location>
        <begin position="250"/>
        <end position="272"/>
    </location>
</feature>
<name>A0AAD6VNQ8_9AGAR</name>
<keyword evidence="2" id="KW-0472">Membrane</keyword>
<evidence type="ECO:0000256" key="1">
    <source>
        <dbReference type="SAM" id="MobiDB-lite"/>
    </source>
</evidence>
<organism evidence="3 4">
    <name type="scientific">Mycena pura</name>
    <dbReference type="NCBI Taxonomy" id="153505"/>
    <lineage>
        <taxon>Eukaryota</taxon>
        <taxon>Fungi</taxon>
        <taxon>Dikarya</taxon>
        <taxon>Basidiomycota</taxon>
        <taxon>Agaricomycotina</taxon>
        <taxon>Agaricomycetes</taxon>
        <taxon>Agaricomycetidae</taxon>
        <taxon>Agaricales</taxon>
        <taxon>Marasmiineae</taxon>
        <taxon>Mycenaceae</taxon>
        <taxon>Mycena</taxon>
    </lineage>
</organism>
<feature type="transmembrane region" description="Helical" evidence="2">
    <location>
        <begin position="284"/>
        <end position="304"/>
    </location>
</feature>
<feature type="transmembrane region" description="Helical" evidence="2">
    <location>
        <begin position="158"/>
        <end position="188"/>
    </location>
</feature>
<protein>
    <submittedName>
        <fullName evidence="3">Uncharacterized protein</fullName>
    </submittedName>
</protein>
<evidence type="ECO:0000313" key="3">
    <source>
        <dbReference type="EMBL" id="KAJ7217757.1"/>
    </source>
</evidence>
<gene>
    <name evidence="3" type="ORF">GGX14DRAFT_695813</name>
</gene>
<feature type="transmembrane region" description="Helical" evidence="2">
    <location>
        <begin position="208"/>
        <end position="230"/>
    </location>
</feature>
<feature type="compositionally biased region" description="Basic and acidic residues" evidence="1">
    <location>
        <begin position="384"/>
        <end position="395"/>
    </location>
</feature>
<keyword evidence="2" id="KW-0812">Transmembrane</keyword>
<keyword evidence="4" id="KW-1185">Reference proteome</keyword>
<feature type="compositionally biased region" description="Low complexity" evidence="1">
    <location>
        <begin position="361"/>
        <end position="377"/>
    </location>
</feature>
<evidence type="ECO:0000313" key="4">
    <source>
        <dbReference type="Proteomes" id="UP001219525"/>
    </source>
</evidence>
<feature type="region of interest" description="Disordered" evidence="1">
    <location>
        <begin position="361"/>
        <end position="395"/>
    </location>
</feature>
<comment type="caution">
    <text evidence="3">The sequence shown here is derived from an EMBL/GenBank/DDBJ whole genome shotgun (WGS) entry which is preliminary data.</text>
</comment>
<evidence type="ECO:0000256" key="2">
    <source>
        <dbReference type="SAM" id="Phobius"/>
    </source>
</evidence>
<dbReference type="Proteomes" id="UP001219525">
    <property type="component" value="Unassembled WGS sequence"/>
</dbReference>
<sequence length="395" mass="43022">MAGSLAEELDGAGQYVIYYIVGLIVQTFFFGKSVFYYNVPLDPDATVRTPPLASDAPNDYRERKLKTRVNCVMFGITTFMYFLSTAYWIYSVADGVDRINGLIALGKDPSLPQHPHTEVTKWSPLFNALVLVNYCISDGVVVWRAWVICLRNHRKYLWITIFFLAVTTITVALTIAFRIAGTIVSPIANLPDDSFLKRGIDTLQVTTLFSSLVSNLTATGVVSATAWRHYQNIRIAFSESKGTSTRANRILLLVVESGVLYCIAALTALFSSLIHLPQGTLNDLYTPINIQLAGVYPSIVLLLVSTQKSLNESAFGEDSSSSSSAYASKSPRPIYLTSPGTSVNPGTSVSSTLGGMSFAPTSALSQSRSSLGSRTDSMVLDISSEEKGRRLSDVV</sequence>
<feature type="transmembrane region" description="Helical" evidence="2">
    <location>
        <begin position="71"/>
        <end position="90"/>
    </location>
</feature>
<proteinExistence type="predicted"/>
<feature type="transmembrane region" description="Helical" evidence="2">
    <location>
        <begin position="125"/>
        <end position="146"/>
    </location>
</feature>